<gene>
    <name evidence="1" type="ORF">PAK_P500023</name>
</gene>
<evidence type="ECO:0000313" key="2">
    <source>
        <dbReference type="Proteomes" id="UP000018640"/>
    </source>
</evidence>
<sequence length="40" mass="4849">MKEILEYRSEYNAPARRFTLEFKVRTYSNEEVAVRLPLEV</sequence>
<proteinExistence type="predicted"/>
<accession>V5JVQ0</accession>
<dbReference type="EMBL" id="KC862301">
    <property type="protein sequence ID" value="AGR89493.1"/>
    <property type="molecule type" value="Genomic_DNA"/>
</dbReference>
<dbReference type="RefSeq" id="YP_008856899.1">
    <property type="nucleotide sequence ID" value="NC_022966.1"/>
</dbReference>
<name>V5JVQ0_9CAUD</name>
<dbReference type="KEGG" id="vg:17778539"/>
<dbReference type="Proteomes" id="UP000018640">
    <property type="component" value="Segment"/>
</dbReference>
<protein>
    <submittedName>
        <fullName evidence="1">Uncharacterized protein</fullName>
    </submittedName>
</protein>
<dbReference type="GeneID" id="17778539"/>
<evidence type="ECO:0000313" key="1">
    <source>
        <dbReference type="EMBL" id="AGR89493.1"/>
    </source>
</evidence>
<reference evidence="1 2" key="1">
    <citation type="journal article" date="2013" name="Antimicrob. Agents Chemother.">
        <title>Predicting in vivo efficacy of therapeutic bacteriophages used to treat pulmonary infections.</title>
        <authorList>
            <person name="Henry M."/>
            <person name="Lavigne R."/>
            <person name="Debarbieux L."/>
        </authorList>
    </citation>
    <scope>NUCLEOTIDE SEQUENCE [LARGE SCALE GENOMIC DNA]</scope>
</reference>
<organism evidence="1 2">
    <name type="scientific">Pseudomonas phage PAK_P5</name>
    <dbReference type="NCBI Taxonomy" id="1327964"/>
    <lineage>
        <taxon>Viruses</taxon>
        <taxon>Duplodnaviria</taxon>
        <taxon>Heunggongvirae</taxon>
        <taxon>Uroviricota</taxon>
        <taxon>Caudoviricetes</taxon>
        <taxon>Vandenendeviridae</taxon>
        <taxon>Nankokuvirus</taxon>
        <taxon>Nankokuvirus PAKP3</taxon>
    </lineage>
</organism>